<dbReference type="InterPro" id="IPR001173">
    <property type="entry name" value="Glyco_trans_2-like"/>
</dbReference>
<evidence type="ECO:0000313" key="2">
    <source>
        <dbReference type="EMBL" id="ODR96814.1"/>
    </source>
</evidence>
<dbReference type="EMBL" id="LPWD01000455">
    <property type="protein sequence ID" value="ODR96814.1"/>
    <property type="molecule type" value="Genomic_DNA"/>
</dbReference>
<dbReference type="OrthoDB" id="8097803at2"/>
<evidence type="ECO:0000259" key="1">
    <source>
        <dbReference type="Pfam" id="PF00535"/>
    </source>
</evidence>
<dbReference type="CDD" id="cd00761">
    <property type="entry name" value="Glyco_tranf_GTA_type"/>
    <property type="match status" value="1"/>
</dbReference>
<dbReference type="Gene3D" id="3.90.550.10">
    <property type="entry name" value="Spore Coat Polysaccharide Biosynthesis Protein SpsA, Chain A"/>
    <property type="match status" value="1"/>
</dbReference>
<dbReference type="InterPro" id="IPR029044">
    <property type="entry name" value="Nucleotide-diphossugar_trans"/>
</dbReference>
<reference evidence="2 3" key="1">
    <citation type="journal article" date="2016" name="Environ. Microbiol.">
        <title>New Methyloceanibacter diversity from North Sea sediments includes methanotroph containing solely the soluble methane monooxygenase.</title>
        <authorList>
            <person name="Vekeman B."/>
            <person name="Kerckhof F.M."/>
            <person name="Cremers G."/>
            <person name="de Vos P."/>
            <person name="Vandamme P."/>
            <person name="Boon N."/>
            <person name="Op den Camp H.J."/>
            <person name="Heylen K."/>
        </authorList>
    </citation>
    <scope>NUCLEOTIDE SEQUENCE [LARGE SCALE GENOMIC DNA]</scope>
    <source>
        <strain evidence="2 3">R-67177</strain>
    </source>
</reference>
<dbReference type="InterPro" id="IPR050834">
    <property type="entry name" value="Glycosyltransf_2"/>
</dbReference>
<dbReference type="PANTHER" id="PTHR43685">
    <property type="entry name" value="GLYCOSYLTRANSFERASE"/>
    <property type="match status" value="1"/>
</dbReference>
<feature type="domain" description="Glycosyltransferase 2-like" evidence="1">
    <location>
        <begin position="5"/>
        <end position="109"/>
    </location>
</feature>
<name>A0A1E3VTG6_9HYPH</name>
<dbReference type="SUPFAM" id="SSF53448">
    <property type="entry name" value="Nucleotide-diphospho-sugar transferases"/>
    <property type="match status" value="1"/>
</dbReference>
<organism evidence="2 3">
    <name type="scientific">Methyloceanibacter marginalis</name>
    <dbReference type="NCBI Taxonomy" id="1774971"/>
    <lineage>
        <taxon>Bacteria</taxon>
        <taxon>Pseudomonadati</taxon>
        <taxon>Pseudomonadota</taxon>
        <taxon>Alphaproteobacteria</taxon>
        <taxon>Hyphomicrobiales</taxon>
        <taxon>Hyphomicrobiaceae</taxon>
        <taxon>Methyloceanibacter</taxon>
    </lineage>
</organism>
<proteinExistence type="predicted"/>
<dbReference type="AlphaFoldDB" id="A0A1E3VTG6"/>
<accession>A0A1E3VTG6</accession>
<gene>
    <name evidence="2" type="ORF">AUC71_04415</name>
</gene>
<evidence type="ECO:0000313" key="3">
    <source>
        <dbReference type="Proteomes" id="UP000095042"/>
    </source>
</evidence>
<protein>
    <recommendedName>
        <fullName evidence="1">Glycosyltransferase 2-like domain-containing protein</fullName>
    </recommendedName>
</protein>
<keyword evidence="3" id="KW-1185">Reference proteome</keyword>
<dbReference type="RefSeq" id="WP_069625081.1">
    <property type="nucleotide sequence ID" value="NZ_LPWD01000455.1"/>
</dbReference>
<dbReference type="Proteomes" id="UP000095042">
    <property type="component" value="Unassembled WGS sequence"/>
</dbReference>
<sequence>MPAVSIVIPVFNRQDVLRRAVSSVLSQTFQDYELIVVDDGSTERVADALSEARDKIVFRLIHHGRNRGAAAARNTGARAATGRYLAFLDSDDTWRSEKLAQQIAFMEAETERRMSCTGFALVGEHGVFDRRLPPKVSDLDEILWGCRISPGTTLMVERALWETTGPMDETLGRLEDWDWMIKAARHAPFDGLRQTLADVHHDRYAHVNEAKLVAAARKIADYAREGRYGLSPSQKRILLSAVQYELAATYYRKGRFGAGLGALGKSLLYAPWKRPGHVLAALNTVRADIRRSLTDEREGS</sequence>
<dbReference type="PANTHER" id="PTHR43685:SF2">
    <property type="entry name" value="GLYCOSYLTRANSFERASE 2-LIKE DOMAIN-CONTAINING PROTEIN"/>
    <property type="match status" value="1"/>
</dbReference>
<dbReference type="Pfam" id="PF00535">
    <property type="entry name" value="Glycos_transf_2"/>
    <property type="match status" value="1"/>
</dbReference>
<comment type="caution">
    <text evidence="2">The sequence shown here is derived from an EMBL/GenBank/DDBJ whole genome shotgun (WGS) entry which is preliminary data.</text>
</comment>